<evidence type="ECO:0000313" key="2">
    <source>
        <dbReference type="EMBL" id="QAY65931.1"/>
    </source>
</evidence>
<reference evidence="2 3" key="1">
    <citation type="submission" date="2019-01" db="EMBL/GenBank/DDBJ databases">
        <title>Genome sequencing of strain FW100M-2.</title>
        <authorList>
            <person name="Heo J."/>
            <person name="Kim S.-J."/>
            <person name="Kim J.-S."/>
            <person name="Hong S.-B."/>
            <person name="Kwon S.-W."/>
        </authorList>
    </citation>
    <scope>NUCLEOTIDE SEQUENCE [LARGE SCALE GENOMIC DNA]</scope>
    <source>
        <strain evidence="2 3">FW100M-2</strain>
    </source>
</reference>
<protein>
    <recommendedName>
        <fullName evidence="4">Sporulation protein</fullName>
    </recommendedName>
</protein>
<sequence length="210" mass="22822">MKKYCGALVLSAALILTTTGCATHKDYTTKSNHQQVRTIDNNGTMGTRSYNLNGTRARTLNEYNNSYGTGRTYSGSNGYNHTGSNYGANAYNKDVSQKIAKHVSSIRGVNKATVVVYNKDVIVGIDTKHGTNATKLKQDVKRAVEHVQPGYKAHVTTDTGLNTRIRSLDSNFTGTGRDIAPLDGHPVRNFANDVGVLINDIGRTITAPFR</sequence>
<gene>
    <name evidence="2" type="ORF">ET464_05560</name>
</gene>
<feature type="chain" id="PRO_5020841730" description="Sporulation protein" evidence="1">
    <location>
        <begin position="23"/>
        <end position="210"/>
    </location>
</feature>
<dbReference type="Proteomes" id="UP000293568">
    <property type="component" value="Chromosome"/>
</dbReference>
<dbReference type="PROSITE" id="PS51257">
    <property type="entry name" value="PROKAR_LIPOPROTEIN"/>
    <property type="match status" value="1"/>
</dbReference>
<evidence type="ECO:0008006" key="4">
    <source>
        <dbReference type="Google" id="ProtNLM"/>
    </source>
</evidence>
<keyword evidence="1" id="KW-0732">Signal</keyword>
<name>A0A4V0YEZ5_9BACL</name>
<dbReference type="AlphaFoldDB" id="A0A4V0YEZ5"/>
<dbReference type="RefSeq" id="WP_129438971.1">
    <property type="nucleotide sequence ID" value="NZ_CP035492.1"/>
</dbReference>
<dbReference type="EMBL" id="CP035492">
    <property type="protein sequence ID" value="QAY65931.1"/>
    <property type="molecule type" value="Genomic_DNA"/>
</dbReference>
<evidence type="ECO:0000256" key="1">
    <source>
        <dbReference type="SAM" id="SignalP"/>
    </source>
</evidence>
<keyword evidence="3" id="KW-1185">Reference proteome</keyword>
<feature type="signal peptide" evidence="1">
    <location>
        <begin position="1"/>
        <end position="22"/>
    </location>
</feature>
<dbReference type="KEGG" id="pprt:ET464_05560"/>
<dbReference type="Pfam" id="PF09580">
    <property type="entry name" value="Spore_YhcN_YlaJ"/>
    <property type="match status" value="1"/>
</dbReference>
<evidence type="ECO:0000313" key="3">
    <source>
        <dbReference type="Proteomes" id="UP000293568"/>
    </source>
</evidence>
<proteinExistence type="predicted"/>
<dbReference type="InterPro" id="IPR019076">
    <property type="entry name" value="Spore_lipoprot_YhcN/YlaJ-like"/>
</dbReference>
<accession>A0A4V0YEZ5</accession>
<organism evidence="2 3">
    <name type="scientific">Paenibacillus protaetiae</name>
    <dbReference type="NCBI Taxonomy" id="2509456"/>
    <lineage>
        <taxon>Bacteria</taxon>
        <taxon>Bacillati</taxon>
        <taxon>Bacillota</taxon>
        <taxon>Bacilli</taxon>
        <taxon>Bacillales</taxon>
        <taxon>Paenibacillaceae</taxon>
        <taxon>Paenibacillus</taxon>
    </lineage>
</organism>
<dbReference type="OrthoDB" id="2680157at2"/>